<evidence type="ECO:0000256" key="1">
    <source>
        <dbReference type="SAM" id="Phobius"/>
    </source>
</evidence>
<keyword evidence="1" id="KW-0472">Membrane</keyword>
<sequence length="131" mass="13306">MSGRRRGPGDVLRAGRLRLGDVSDRGAVTAELAVGMVAVAVVLVAVLATGAATVARLTCLDAARTGARVAALGEPDDVVVAAARRVLGDRGEVRVARDEGWVTVTVSTPFTGWSVLGGARAQGSATSWAEP</sequence>
<dbReference type="HOGENOM" id="CLU_116311_4_1_11"/>
<dbReference type="EMBL" id="CP001964">
    <property type="protein sequence ID" value="ADG75657.1"/>
    <property type="molecule type" value="Genomic_DNA"/>
</dbReference>
<dbReference type="STRING" id="446466.Cfla_2772"/>
<organism evidence="2 3">
    <name type="scientific">Cellulomonas flavigena (strain ATCC 482 / DSM 20109 / BCRC 11376 / JCM 18109 / NBRC 3775 / NCIMB 8073 / NRS 134)</name>
    <dbReference type="NCBI Taxonomy" id="446466"/>
    <lineage>
        <taxon>Bacteria</taxon>
        <taxon>Bacillati</taxon>
        <taxon>Actinomycetota</taxon>
        <taxon>Actinomycetes</taxon>
        <taxon>Micrococcales</taxon>
        <taxon>Cellulomonadaceae</taxon>
        <taxon>Cellulomonas</taxon>
    </lineage>
</organism>
<dbReference type="KEGG" id="cfl:Cfla_2772"/>
<keyword evidence="1" id="KW-1133">Transmembrane helix</keyword>
<gene>
    <name evidence="2" type="ordered locus">Cfla_2772</name>
</gene>
<accession>D5UJL9</accession>
<keyword evidence="3" id="KW-1185">Reference proteome</keyword>
<name>D5UJL9_CELFN</name>
<evidence type="ECO:0000313" key="3">
    <source>
        <dbReference type="Proteomes" id="UP000000849"/>
    </source>
</evidence>
<evidence type="ECO:0008006" key="4">
    <source>
        <dbReference type="Google" id="ProtNLM"/>
    </source>
</evidence>
<evidence type="ECO:0000313" key="2">
    <source>
        <dbReference type="EMBL" id="ADG75657.1"/>
    </source>
</evidence>
<protein>
    <recommendedName>
        <fullName evidence="4">TadE family protein</fullName>
    </recommendedName>
</protein>
<dbReference type="Proteomes" id="UP000000849">
    <property type="component" value="Chromosome"/>
</dbReference>
<dbReference type="AlphaFoldDB" id="D5UJL9"/>
<feature type="transmembrane region" description="Helical" evidence="1">
    <location>
        <begin position="32"/>
        <end position="55"/>
    </location>
</feature>
<dbReference type="NCBIfam" id="NF041390">
    <property type="entry name" value="TadE_Rv3655c"/>
    <property type="match status" value="1"/>
</dbReference>
<dbReference type="InterPro" id="IPR049790">
    <property type="entry name" value="Rv3655c/TadE"/>
</dbReference>
<proteinExistence type="predicted"/>
<keyword evidence="1" id="KW-0812">Transmembrane</keyword>
<reference evidence="2 3" key="1">
    <citation type="journal article" date="2010" name="Stand. Genomic Sci.">
        <title>Complete genome sequence of Cellulomonas flavigena type strain (134).</title>
        <authorList>
            <person name="Abt B."/>
            <person name="Foster B."/>
            <person name="Lapidus A."/>
            <person name="Clum A."/>
            <person name="Sun H."/>
            <person name="Pukall R."/>
            <person name="Lucas S."/>
            <person name="Glavina Del Rio T."/>
            <person name="Nolan M."/>
            <person name="Tice H."/>
            <person name="Cheng J.F."/>
            <person name="Pitluck S."/>
            <person name="Liolios K."/>
            <person name="Ivanova N."/>
            <person name="Mavromatis K."/>
            <person name="Ovchinnikova G."/>
            <person name="Pati A."/>
            <person name="Goodwin L."/>
            <person name="Chen A."/>
            <person name="Palaniappan K."/>
            <person name="Land M."/>
            <person name="Hauser L."/>
            <person name="Chang Y.J."/>
            <person name="Jeffries C.D."/>
            <person name="Rohde M."/>
            <person name="Goker M."/>
            <person name="Woyke T."/>
            <person name="Bristow J."/>
            <person name="Eisen J.A."/>
            <person name="Markowitz V."/>
            <person name="Hugenholtz P."/>
            <person name="Kyrpides N.C."/>
            <person name="Klenk H.P."/>
        </authorList>
    </citation>
    <scope>NUCLEOTIDE SEQUENCE [LARGE SCALE GENOMIC DNA]</scope>
    <source>
        <strain evidence="3">ATCC 482 / DSM 20109 / BCRC 11376 / JCM 18109 / NBRC 3775 / NCIMB 8073 / NRS 134</strain>
    </source>
</reference>